<organism evidence="1 2">
    <name type="scientific">candidate division GN15 bacterium</name>
    <dbReference type="NCBI Taxonomy" id="2072418"/>
    <lineage>
        <taxon>Bacteria</taxon>
        <taxon>candidate division GN15</taxon>
    </lineage>
</organism>
<dbReference type="AlphaFoldDB" id="A0A855X6Q6"/>
<protein>
    <recommendedName>
        <fullName evidence="3">SGNH/GDSL hydrolase family protein</fullName>
    </recommendedName>
</protein>
<evidence type="ECO:0000313" key="1">
    <source>
        <dbReference type="EMBL" id="PWB76309.1"/>
    </source>
</evidence>
<evidence type="ECO:0000313" key="2">
    <source>
        <dbReference type="Proteomes" id="UP000250918"/>
    </source>
</evidence>
<evidence type="ECO:0008006" key="3">
    <source>
        <dbReference type="Google" id="ProtNLM"/>
    </source>
</evidence>
<comment type="caution">
    <text evidence="1">The sequence shown here is derived from an EMBL/GenBank/DDBJ whole genome shotgun (WGS) entry which is preliminary data.</text>
</comment>
<accession>A0A855X6Q6</accession>
<reference evidence="1 2" key="1">
    <citation type="journal article" date="2018" name="ISME J.">
        <title>A methanotrophic archaeon couples anaerobic oxidation of methane to Fe(III) reduction.</title>
        <authorList>
            <person name="Cai C."/>
            <person name="Leu A.O."/>
            <person name="Xie G.J."/>
            <person name="Guo J."/>
            <person name="Feng Y."/>
            <person name="Zhao J.X."/>
            <person name="Tyson G.W."/>
            <person name="Yuan Z."/>
            <person name="Hu S."/>
        </authorList>
    </citation>
    <scope>NUCLEOTIDE SEQUENCE [LARGE SCALE GENOMIC DNA]</scope>
    <source>
        <strain evidence="1">FeB_12</strain>
    </source>
</reference>
<proteinExistence type="predicted"/>
<dbReference type="Proteomes" id="UP000250918">
    <property type="component" value="Unassembled WGS sequence"/>
</dbReference>
<dbReference type="EMBL" id="PQAP01000002">
    <property type="protein sequence ID" value="PWB76309.1"/>
    <property type="molecule type" value="Genomic_DNA"/>
</dbReference>
<name>A0A855X6Q6_9BACT</name>
<sequence>MILLPFAAMYCGSDKPTNGGGDPIVTGDTIGYTTDHASASAFPVIPAEFIRLARSQFRIWYGHTSHGSQVVTGLSMLHSEDTLYSYGSTGNLPITEYSDDLGLTGDISWVPVTRAQLDMPGSTYNMVIWSWCGGVSDNTEEGIRTYLDSMSALEQDYPTVTFIYMTGHLDGTGPTGNLYLRNNQIRAYCEANNKVLFDFADIESYAPDGTYYPDGSDAAEWCTDWCATHDCPSCGSCAHSHCFNCYRKGQAFWWLLARLSGWDGK</sequence>
<gene>
    <name evidence="1" type="ORF">C3F09_00535</name>
</gene>